<evidence type="ECO:0000256" key="2">
    <source>
        <dbReference type="ARBA" id="ARBA00023002"/>
    </source>
</evidence>
<evidence type="ECO:0000313" key="3">
    <source>
        <dbReference type="EMBL" id="AKM09448.1"/>
    </source>
</evidence>
<gene>
    <name evidence="3" type="ORF">AB433_04785</name>
</gene>
<sequence length="259" mass="26214">MLDPNALLSLEGKVAVVTGAAAGIGRAIAQRFAAAGAKLVLADKDRDGLAGTLKSMDGPAATSFTLDIGDWEAADRVVDHAVASHGTVDILINAAGLFPSASLAEISEAHWDLLLDINLKGAMRMAQAAARIMVSAGSGAIVNIASIQGLRPTAGKAAYASSKAGLIALTQVTAKELAPSGIRVNAVAPGPILTKSISARIEALTEEQKIGAGRQLSQVPLGRFGEPDEVARIVLFLSSPAASFVTGATWSVDGGASLA</sequence>
<dbReference type="FunFam" id="3.40.50.720:FF:000084">
    <property type="entry name" value="Short-chain dehydrogenase reductase"/>
    <property type="match status" value="1"/>
</dbReference>
<reference evidence="3 4" key="1">
    <citation type="submission" date="2015-06" db="EMBL/GenBank/DDBJ databases">
        <authorList>
            <person name="Zeng Y."/>
            <person name="Huang Y."/>
        </authorList>
    </citation>
    <scope>NUCLEOTIDE SEQUENCE [LARGE SCALE GENOMIC DNA]</scope>
    <source>
        <strain evidence="3 4">PQ-2</strain>
    </source>
</reference>
<proteinExistence type="inferred from homology"/>
<accession>A0A0G3XGC1</accession>
<dbReference type="Proteomes" id="UP000035287">
    <property type="component" value="Chromosome"/>
</dbReference>
<dbReference type="STRING" id="1348774.AB433_04785"/>
<dbReference type="Pfam" id="PF13561">
    <property type="entry name" value="adh_short_C2"/>
    <property type="match status" value="1"/>
</dbReference>
<dbReference type="Gene3D" id="3.40.50.720">
    <property type="entry name" value="NAD(P)-binding Rossmann-like Domain"/>
    <property type="match status" value="1"/>
</dbReference>
<evidence type="ECO:0000313" key="4">
    <source>
        <dbReference type="Proteomes" id="UP000035287"/>
    </source>
</evidence>
<name>A0A0G3XGC1_9SPHN</name>
<comment type="similarity">
    <text evidence="1">Belongs to the short-chain dehydrogenases/reductases (SDR) family.</text>
</comment>
<dbReference type="InterPro" id="IPR020904">
    <property type="entry name" value="Sc_DH/Rdtase_CS"/>
</dbReference>
<evidence type="ECO:0008006" key="5">
    <source>
        <dbReference type="Google" id="ProtNLM"/>
    </source>
</evidence>
<dbReference type="PANTHER" id="PTHR42760:SF133">
    <property type="entry name" value="3-OXOACYL-[ACYL-CARRIER-PROTEIN] REDUCTASE"/>
    <property type="match status" value="1"/>
</dbReference>
<keyword evidence="2" id="KW-0560">Oxidoreductase</keyword>
<dbReference type="PATRIC" id="fig|1348774.3.peg.1004"/>
<evidence type="ECO:0000256" key="1">
    <source>
        <dbReference type="ARBA" id="ARBA00006484"/>
    </source>
</evidence>
<dbReference type="AlphaFoldDB" id="A0A0G3XGC1"/>
<dbReference type="RefSeq" id="WP_047820136.1">
    <property type="nucleotide sequence ID" value="NZ_CP011770.1"/>
</dbReference>
<dbReference type="InterPro" id="IPR002347">
    <property type="entry name" value="SDR_fam"/>
</dbReference>
<organism evidence="3 4">
    <name type="scientific">Croceicoccus naphthovorans</name>
    <dbReference type="NCBI Taxonomy" id="1348774"/>
    <lineage>
        <taxon>Bacteria</taxon>
        <taxon>Pseudomonadati</taxon>
        <taxon>Pseudomonadota</taxon>
        <taxon>Alphaproteobacteria</taxon>
        <taxon>Sphingomonadales</taxon>
        <taxon>Erythrobacteraceae</taxon>
        <taxon>Croceicoccus</taxon>
    </lineage>
</organism>
<dbReference type="PROSITE" id="PS00061">
    <property type="entry name" value="ADH_SHORT"/>
    <property type="match status" value="1"/>
</dbReference>
<dbReference type="KEGG" id="cna:AB433_04785"/>
<dbReference type="GO" id="GO:0016616">
    <property type="term" value="F:oxidoreductase activity, acting on the CH-OH group of donors, NAD or NADP as acceptor"/>
    <property type="evidence" value="ECO:0007669"/>
    <property type="project" value="TreeGrafter"/>
</dbReference>
<dbReference type="EMBL" id="CP011770">
    <property type="protein sequence ID" value="AKM09448.1"/>
    <property type="molecule type" value="Genomic_DNA"/>
</dbReference>
<dbReference type="PANTHER" id="PTHR42760">
    <property type="entry name" value="SHORT-CHAIN DEHYDROGENASES/REDUCTASES FAMILY MEMBER"/>
    <property type="match status" value="1"/>
</dbReference>
<dbReference type="PRINTS" id="PR00080">
    <property type="entry name" value="SDRFAMILY"/>
</dbReference>
<dbReference type="SUPFAM" id="SSF51735">
    <property type="entry name" value="NAD(P)-binding Rossmann-fold domains"/>
    <property type="match status" value="1"/>
</dbReference>
<dbReference type="InterPro" id="IPR036291">
    <property type="entry name" value="NAD(P)-bd_dom_sf"/>
</dbReference>
<keyword evidence="4" id="KW-1185">Reference proteome</keyword>
<protein>
    <recommendedName>
        <fullName evidence="5">Short-chain dehydrogenase</fullName>
    </recommendedName>
</protein>
<dbReference type="NCBIfam" id="NF005559">
    <property type="entry name" value="PRK07231.1"/>
    <property type="match status" value="1"/>
</dbReference>
<dbReference type="PRINTS" id="PR00081">
    <property type="entry name" value="GDHRDH"/>
</dbReference>